<proteinExistence type="predicted"/>
<sequence>MPYFIYKISPKNKFSPIESFDKFPDAKKQVRVLREALTDQDEHSFRIIFAGDTMEAERLFREKREPHPDE</sequence>
<dbReference type="EMBL" id="CAADEY010000137">
    <property type="protein sequence ID" value="VFJ65869.1"/>
    <property type="molecule type" value="Genomic_DNA"/>
</dbReference>
<name>A0A450TFB6_9GAMM</name>
<reference evidence="1" key="1">
    <citation type="submission" date="2019-02" db="EMBL/GenBank/DDBJ databases">
        <authorList>
            <person name="Gruber-Vodicka R. H."/>
            <person name="Seah K. B. B."/>
        </authorList>
    </citation>
    <scope>NUCLEOTIDE SEQUENCE</scope>
    <source>
        <strain evidence="1">BECK_DK161</strain>
        <strain evidence="2">BECK_DK47</strain>
    </source>
</reference>
<organism evidence="1">
    <name type="scientific">Candidatus Kentrum sp. DK</name>
    <dbReference type="NCBI Taxonomy" id="2126562"/>
    <lineage>
        <taxon>Bacteria</taxon>
        <taxon>Pseudomonadati</taxon>
        <taxon>Pseudomonadota</taxon>
        <taxon>Gammaproteobacteria</taxon>
        <taxon>Candidatus Kentrum</taxon>
    </lineage>
</organism>
<protein>
    <submittedName>
        <fullName evidence="1">Uncharacterized protein</fullName>
    </submittedName>
</protein>
<evidence type="ECO:0000313" key="1">
    <source>
        <dbReference type="EMBL" id="VFJ65869.1"/>
    </source>
</evidence>
<dbReference type="AlphaFoldDB" id="A0A450TFB6"/>
<evidence type="ECO:0000313" key="2">
    <source>
        <dbReference type="EMBL" id="VFJ66135.1"/>
    </source>
</evidence>
<dbReference type="EMBL" id="CAADEX010000161">
    <property type="protein sequence ID" value="VFJ66135.1"/>
    <property type="molecule type" value="Genomic_DNA"/>
</dbReference>
<gene>
    <name evidence="2" type="ORF">BECKDK2373B_GA0170837_11612</name>
    <name evidence="1" type="ORF">BECKDK2373C_GA0170839_11375</name>
</gene>
<accession>A0A450TFB6</accession>